<dbReference type="RefSeq" id="WP_089343070.1">
    <property type="nucleotide sequence ID" value="NZ_CP067129.1"/>
</dbReference>
<dbReference type="NCBIfam" id="NF004739">
    <property type="entry name" value="PRK06075.1"/>
    <property type="match status" value="1"/>
</dbReference>
<dbReference type="InterPro" id="IPR029014">
    <property type="entry name" value="NiFe-Hase_large"/>
</dbReference>
<accession>A0A239PN34</accession>
<evidence type="ECO:0000256" key="2">
    <source>
        <dbReference type="ARBA" id="ARBA00004417"/>
    </source>
</evidence>
<dbReference type="FunFam" id="1.10.645.10:FF:000005">
    <property type="entry name" value="NADH-quinone oxidoreductase subunit D"/>
    <property type="match status" value="1"/>
</dbReference>
<dbReference type="GO" id="GO:0005886">
    <property type="term" value="C:plasma membrane"/>
    <property type="evidence" value="ECO:0007669"/>
    <property type="project" value="UniProtKB-SubCell"/>
</dbReference>
<dbReference type="HAMAP" id="MF_01358">
    <property type="entry name" value="NDH1_NuoD"/>
    <property type="match status" value="1"/>
</dbReference>
<reference evidence="13 14" key="1">
    <citation type="submission" date="2017-07" db="EMBL/GenBank/DDBJ databases">
        <authorList>
            <person name="Sun Z.S."/>
            <person name="Albrecht U."/>
            <person name="Echele G."/>
            <person name="Lee C.C."/>
        </authorList>
    </citation>
    <scope>NUCLEOTIDE SEQUENCE [LARGE SCALE GENOMIC DNA]</scope>
    <source>
        <strain evidence="13 14">DSM 14827</strain>
    </source>
</reference>
<dbReference type="Gene3D" id="1.10.645.10">
    <property type="entry name" value="Cytochrome-c3 Hydrogenase, chain B"/>
    <property type="match status" value="1"/>
</dbReference>
<keyword evidence="10" id="KW-1003">Cell membrane</keyword>
<dbReference type="GO" id="GO:0050136">
    <property type="term" value="F:NADH dehydrogenase (quinone) (non-electrogenic) activity"/>
    <property type="evidence" value="ECO:0007669"/>
    <property type="project" value="UniProtKB-UniRule"/>
</dbReference>
<evidence type="ECO:0000256" key="9">
    <source>
        <dbReference type="ARBA" id="ARBA00047712"/>
    </source>
</evidence>
<evidence type="ECO:0000259" key="12">
    <source>
        <dbReference type="Pfam" id="PF00346"/>
    </source>
</evidence>
<evidence type="ECO:0000256" key="1">
    <source>
        <dbReference type="ARBA" id="ARBA00002378"/>
    </source>
</evidence>
<evidence type="ECO:0000256" key="11">
    <source>
        <dbReference type="RuleBase" id="RU003685"/>
    </source>
</evidence>
<dbReference type="PANTHER" id="PTHR11993:SF10">
    <property type="entry name" value="NADH DEHYDROGENASE [UBIQUINONE] IRON-SULFUR PROTEIN 2, MITOCHONDRIAL"/>
    <property type="match status" value="1"/>
</dbReference>
<comment type="catalytic activity">
    <reaction evidence="9 10">
        <text>a quinone + NADH + 5 H(+)(in) = a quinol + NAD(+) + 4 H(+)(out)</text>
        <dbReference type="Rhea" id="RHEA:57888"/>
        <dbReference type="ChEBI" id="CHEBI:15378"/>
        <dbReference type="ChEBI" id="CHEBI:24646"/>
        <dbReference type="ChEBI" id="CHEBI:57540"/>
        <dbReference type="ChEBI" id="CHEBI:57945"/>
        <dbReference type="ChEBI" id="CHEBI:132124"/>
    </reaction>
</comment>
<keyword evidence="14" id="KW-1185">Reference proteome</keyword>
<dbReference type="EMBL" id="FZQB01000002">
    <property type="protein sequence ID" value="SNT71719.1"/>
    <property type="molecule type" value="Genomic_DNA"/>
</dbReference>
<dbReference type="EC" id="7.1.1.-" evidence="10"/>
<evidence type="ECO:0000256" key="4">
    <source>
        <dbReference type="ARBA" id="ARBA00022448"/>
    </source>
</evidence>
<keyword evidence="10" id="KW-0472">Membrane</keyword>
<gene>
    <name evidence="10" type="primary">nuoD</name>
    <name evidence="13" type="ORF">SAMN05444959_102233</name>
</gene>
<comment type="similarity">
    <text evidence="3 10 11">Belongs to the complex I 49 kDa subunit family.</text>
</comment>
<dbReference type="PROSITE" id="PS00535">
    <property type="entry name" value="COMPLEX1_49K"/>
    <property type="match status" value="1"/>
</dbReference>
<keyword evidence="7 10" id="KW-0520">NAD</keyword>
<evidence type="ECO:0000313" key="13">
    <source>
        <dbReference type="EMBL" id="SNT71719.1"/>
    </source>
</evidence>
<dbReference type="InterPro" id="IPR014029">
    <property type="entry name" value="NADH_UbQ_OxRdtase_49kDa_CS"/>
</dbReference>
<keyword evidence="8 10" id="KW-0830">Ubiquinone</keyword>
<name>A0A239PN34_9RHOB</name>
<protein>
    <recommendedName>
        <fullName evidence="10">NADH-quinone oxidoreductase subunit D</fullName>
        <ecNumber evidence="10">7.1.1.-</ecNumber>
    </recommendedName>
    <alternativeName>
        <fullName evidence="10">NADH dehydrogenase I subunit D</fullName>
    </alternativeName>
    <alternativeName>
        <fullName evidence="10">NDH-1 subunit D</fullName>
    </alternativeName>
</protein>
<keyword evidence="4 10" id="KW-0813">Transport</keyword>
<dbReference type="OrthoDB" id="9801496at2"/>
<evidence type="ECO:0000256" key="8">
    <source>
        <dbReference type="ARBA" id="ARBA00023075"/>
    </source>
</evidence>
<dbReference type="PANTHER" id="PTHR11993">
    <property type="entry name" value="NADH-UBIQUINONE OXIDOREDUCTASE 49 KDA SUBUNIT"/>
    <property type="match status" value="1"/>
</dbReference>
<evidence type="ECO:0000313" key="14">
    <source>
        <dbReference type="Proteomes" id="UP000198307"/>
    </source>
</evidence>
<feature type="domain" description="NADH-quinone oxidoreductase subunit D" evidence="12">
    <location>
        <begin position="141"/>
        <end position="414"/>
    </location>
</feature>
<dbReference type="GO" id="GO:0048038">
    <property type="term" value="F:quinone binding"/>
    <property type="evidence" value="ECO:0007669"/>
    <property type="project" value="UniProtKB-KW"/>
</dbReference>
<dbReference type="AlphaFoldDB" id="A0A239PN34"/>
<comment type="subunit">
    <text evidence="10">NDH-1 is composed of 14 different subunits. Subunits NuoB, C, D, E, F, and G constitute the peripheral sector of the complex.</text>
</comment>
<comment type="subcellular location">
    <subcellularLocation>
        <location evidence="2">Cell inner membrane</location>
        <topology evidence="2">Peripheral membrane protein</topology>
    </subcellularLocation>
    <subcellularLocation>
        <location evidence="10">Cell membrane</location>
        <topology evidence="10">Peripheral membrane protein</topology>
        <orientation evidence="10">Cytoplasmic side</orientation>
    </subcellularLocation>
</comment>
<keyword evidence="6 10" id="KW-1278">Translocase</keyword>
<dbReference type="GO" id="GO:0051287">
    <property type="term" value="F:NAD binding"/>
    <property type="evidence" value="ECO:0007669"/>
    <property type="project" value="InterPro"/>
</dbReference>
<dbReference type="NCBIfam" id="TIGR01962">
    <property type="entry name" value="NuoD"/>
    <property type="match status" value="1"/>
</dbReference>
<keyword evidence="5 10" id="KW-0874">Quinone</keyword>
<proteinExistence type="inferred from homology"/>
<evidence type="ECO:0000256" key="7">
    <source>
        <dbReference type="ARBA" id="ARBA00023027"/>
    </source>
</evidence>
<organism evidence="13 14">
    <name type="scientific">Paracoccus seriniphilus</name>
    <dbReference type="NCBI Taxonomy" id="184748"/>
    <lineage>
        <taxon>Bacteria</taxon>
        <taxon>Pseudomonadati</taxon>
        <taxon>Pseudomonadota</taxon>
        <taxon>Alphaproteobacteria</taxon>
        <taxon>Rhodobacterales</taxon>
        <taxon>Paracoccaceae</taxon>
        <taxon>Paracoccus</taxon>
    </lineage>
</organism>
<dbReference type="InterPro" id="IPR001135">
    <property type="entry name" value="NADH_Q_OxRdtase_suD"/>
</dbReference>
<evidence type="ECO:0000256" key="5">
    <source>
        <dbReference type="ARBA" id="ARBA00022719"/>
    </source>
</evidence>
<comment type="function">
    <text evidence="1 10">NDH-1 shuttles electrons from NADH, via FMN and iron-sulfur (Fe-S) centers, to quinones in the respiratory chain. The immediate electron acceptor for the enzyme in this species is believed to be ubiquinone. Couples the redox reaction to proton translocation (for every two electrons transferred, four hydrogen ions are translocated across the cytoplasmic membrane), and thus conserves the redox energy in a proton gradient.</text>
</comment>
<evidence type="ECO:0000256" key="3">
    <source>
        <dbReference type="ARBA" id="ARBA00005769"/>
    </source>
</evidence>
<dbReference type="SUPFAM" id="SSF56762">
    <property type="entry name" value="HydB/Nqo4-like"/>
    <property type="match status" value="1"/>
</dbReference>
<sequence>MMDGDIRNNQYDDGSSDALVGEQRIRNFNINFGPQHPAAHGVLRMVLELDGEIVERCDPHIGLLHRGTEKLMESRTYLQNLPYFDRLDYVAPMNQEHAWCLAIERLTGTVVPRRASLIRVLYSEIGRILNHLLNVTTQAMDVGALTPPLWGFEEREKLMVFYERACGARLHSAYFRPGGVHQDLPPELIDDIEAWCDPFLKVLADIDGLLTENRIFKQRNADIGVVTEQDVLDWGYSGVMVRGSGLAWDLRRSQPYECYDEFDFEIPVGKNGDCYDRYLCRMEEMRQSVRIMRQAIAKLREPAGQGDILARGKLTPPKRGDMKRDMESLIHHFKLYTEGFHVPAGEVYAAVEAPKGEFGVYLVSDGSNKPYRAKIRAPGFLHLQSIDWMSKGHMLADVSAIIGTMDIVFGEVDR</sequence>
<evidence type="ECO:0000256" key="6">
    <source>
        <dbReference type="ARBA" id="ARBA00022967"/>
    </source>
</evidence>
<dbReference type="Pfam" id="PF00346">
    <property type="entry name" value="Complex1_49kDa"/>
    <property type="match status" value="1"/>
</dbReference>
<evidence type="ECO:0000256" key="10">
    <source>
        <dbReference type="HAMAP-Rule" id="MF_01358"/>
    </source>
</evidence>
<dbReference type="Proteomes" id="UP000198307">
    <property type="component" value="Unassembled WGS sequence"/>
</dbReference>
<dbReference type="InterPro" id="IPR022885">
    <property type="entry name" value="NDH1_su_D/H"/>
</dbReference>